<protein>
    <submittedName>
        <fullName evidence="1">Uncharacterized protein</fullName>
    </submittedName>
</protein>
<accession>A0ABQ5C8C7</accession>
<feature type="non-terminal residue" evidence="1">
    <location>
        <position position="1"/>
    </location>
</feature>
<organism evidence="1 2">
    <name type="scientific">Tanacetum coccineum</name>
    <dbReference type="NCBI Taxonomy" id="301880"/>
    <lineage>
        <taxon>Eukaryota</taxon>
        <taxon>Viridiplantae</taxon>
        <taxon>Streptophyta</taxon>
        <taxon>Embryophyta</taxon>
        <taxon>Tracheophyta</taxon>
        <taxon>Spermatophyta</taxon>
        <taxon>Magnoliopsida</taxon>
        <taxon>eudicotyledons</taxon>
        <taxon>Gunneridae</taxon>
        <taxon>Pentapetalae</taxon>
        <taxon>asterids</taxon>
        <taxon>campanulids</taxon>
        <taxon>Asterales</taxon>
        <taxon>Asteraceae</taxon>
        <taxon>Asteroideae</taxon>
        <taxon>Anthemideae</taxon>
        <taxon>Anthemidinae</taxon>
        <taxon>Tanacetum</taxon>
    </lineage>
</organism>
<dbReference type="EMBL" id="BQNB010013954">
    <property type="protein sequence ID" value="GJT22246.1"/>
    <property type="molecule type" value="Genomic_DNA"/>
</dbReference>
<keyword evidence="2" id="KW-1185">Reference proteome</keyword>
<proteinExistence type="predicted"/>
<dbReference type="Proteomes" id="UP001151760">
    <property type="component" value="Unassembled WGS sequence"/>
</dbReference>
<reference evidence="1" key="1">
    <citation type="journal article" date="2022" name="Int. J. Mol. Sci.">
        <title>Draft Genome of Tanacetum Coccineum: Genomic Comparison of Closely Related Tanacetum-Family Plants.</title>
        <authorList>
            <person name="Yamashiro T."/>
            <person name="Shiraishi A."/>
            <person name="Nakayama K."/>
            <person name="Satake H."/>
        </authorList>
    </citation>
    <scope>NUCLEOTIDE SEQUENCE</scope>
</reference>
<name>A0ABQ5C8C7_9ASTR</name>
<reference evidence="1" key="2">
    <citation type="submission" date="2022-01" db="EMBL/GenBank/DDBJ databases">
        <authorList>
            <person name="Yamashiro T."/>
            <person name="Shiraishi A."/>
            <person name="Satake H."/>
            <person name="Nakayama K."/>
        </authorList>
    </citation>
    <scope>NUCLEOTIDE SEQUENCE</scope>
</reference>
<comment type="caution">
    <text evidence="1">The sequence shown here is derived from an EMBL/GenBank/DDBJ whole genome shotgun (WGS) entry which is preliminary data.</text>
</comment>
<gene>
    <name evidence="1" type="ORF">Tco_0892183</name>
</gene>
<sequence>KASLSAHLEFLKLKDAAKEGSDDFGSNIVPTVSERTPTPVEDVVIGIK</sequence>
<evidence type="ECO:0000313" key="1">
    <source>
        <dbReference type="EMBL" id="GJT22246.1"/>
    </source>
</evidence>
<evidence type="ECO:0000313" key="2">
    <source>
        <dbReference type="Proteomes" id="UP001151760"/>
    </source>
</evidence>